<dbReference type="PANTHER" id="PTHR45974">
    <property type="entry name" value="RECEPTOR-LIKE PROTEIN 55"/>
    <property type="match status" value="1"/>
</dbReference>
<keyword evidence="15" id="KW-0325">Glycoprotein</keyword>
<evidence type="ECO:0000256" key="20">
    <source>
        <dbReference type="SAM" id="SignalP"/>
    </source>
</evidence>
<dbReference type="OrthoDB" id="2015206at2759"/>
<dbReference type="SMART" id="SM00220">
    <property type="entry name" value="S_TKc"/>
    <property type="match status" value="1"/>
</dbReference>
<dbReference type="EMBL" id="JAJAGQ010000001">
    <property type="protein sequence ID" value="KAJ8572716.1"/>
    <property type="molecule type" value="Genomic_DNA"/>
</dbReference>
<evidence type="ECO:0000256" key="9">
    <source>
        <dbReference type="ARBA" id="ARBA00022737"/>
    </source>
</evidence>
<dbReference type="InterPro" id="IPR008271">
    <property type="entry name" value="Ser/Thr_kinase_AS"/>
</dbReference>
<organism evidence="22 23">
    <name type="scientific">Anisodus acutangulus</name>
    <dbReference type="NCBI Taxonomy" id="402998"/>
    <lineage>
        <taxon>Eukaryota</taxon>
        <taxon>Viridiplantae</taxon>
        <taxon>Streptophyta</taxon>
        <taxon>Embryophyta</taxon>
        <taxon>Tracheophyta</taxon>
        <taxon>Spermatophyta</taxon>
        <taxon>Magnoliopsida</taxon>
        <taxon>eudicotyledons</taxon>
        <taxon>Gunneridae</taxon>
        <taxon>Pentapetalae</taxon>
        <taxon>asterids</taxon>
        <taxon>lamiids</taxon>
        <taxon>Solanales</taxon>
        <taxon>Solanaceae</taxon>
        <taxon>Solanoideae</taxon>
        <taxon>Hyoscyameae</taxon>
        <taxon>Anisodus</taxon>
    </lineage>
</organism>
<keyword evidence="14 19" id="KW-0472">Membrane</keyword>
<gene>
    <name evidence="22" type="ORF">K7X08_009227</name>
</gene>
<evidence type="ECO:0000256" key="5">
    <source>
        <dbReference type="ARBA" id="ARBA00022614"/>
    </source>
</evidence>
<evidence type="ECO:0000256" key="1">
    <source>
        <dbReference type="ARBA" id="ARBA00004370"/>
    </source>
</evidence>
<dbReference type="FunFam" id="3.30.200.20:FF:000328">
    <property type="entry name" value="Leucine-rich repeat protein kinase family protein"/>
    <property type="match status" value="1"/>
</dbReference>
<reference evidence="23" key="1">
    <citation type="journal article" date="2023" name="Proc. Natl. Acad. Sci. U.S.A.">
        <title>Genomic and structural basis for evolution of tropane alkaloid biosynthesis.</title>
        <authorList>
            <person name="Wanga Y.-J."/>
            <person name="Taina T."/>
            <person name="Yua J.-Y."/>
            <person name="Lia J."/>
            <person name="Xua B."/>
            <person name="Chenc J."/>
            <person name="D'Auriad J.C."/>
            <person name="Huanga J.-P."/>
            <person name="Huanga S.-X."/>
        </authorList>
    </citation>
    <scope>NUCLEOTIDE SEQUENCE [LARGE SCALE GENOMIC DNA]</scope>
    <source>
        <strain evidence="23">cv. KIB-2019</strain>
    </source>
</reference>
<evidence type="ECO:0000256" key="16">
    <source>
        <dbReference type="ARBA" id="ARBA00047899"/>
    </source>
</evidence>
<comment type="catalytic activity">
    <reaction evidence="17">
        <text>L-seryl-[protein] + ATP = O-phospho-L-seryl-[protein] + ADP + H(+)</text>
        <dbReference type="Rhea" id="RHEA:17989"/>
        <dbReference type="Rhea" id="RHEA-COMP:9863"/>
        <dbReference type="Rhea" id="RHEA-COMP:11604"/>
        <dbReference type="ChEBI" id="CHEBI:15378"/>
        <dbReference type="ChEBI" id="CHEBI:29999"/>
        <dbReference type="ChEBI" id="CHEBI:30616"/>
        <dbReference type="ChEBI" id="CHEBI:83421"/>
        <dbReference type="ChEBI" id="CHEBI:456216"/>
        <dbReference type="EC" id="2.7.11.1"/>
    </reaction>
</comment>
<evidence type="ECO:0000256" key="18">
    <source>
        <dbReference type="PROSITE-ProRule" id="PRU10141"/>
    </source>
</evidence>
<evidence type="ECO:0000256" key="7">
    <source>
        <dbReference type="ARBA" id="ARBA00022692"/>
    </source>
</evidence>
<protein>
    <recommendedName>
        <fullName evidence="3">non-specific serine/threonine protein kinase</fullName>
        <ecNumber evidence="3">2.7.11.1</ecNumber>
    </recommendedName>
</protein>
<evidence type="ECO:0000256" key="13">
    <source>
        <dbReference type="ARBA" id="ARBA00022989"/>
    </source>
</evidence>
<dbReference type="InterPro" id="IPR000719">
    <property type="entry name" value="Prot_kinase_dom"/>
</dbReference>
<keyword evidence="11" id="KW-0418">Kinase</keyword>
<evidence type="ECO:0000256" key="19">
    <source>
        <dbReference type="SAM" id="Phobius"/>
    </source>
</evidence>
<comment type="subcellular location">
    <subcellularLocation>
        <location evidence="1">Membrane</location>
    </subcellularLocation>
</comment>
<dbReference type="Proteomes" id="UP001152561">
    <property type="component" value="Unassembled WGS sequence"/>
</dbReference>
<keyword evidence="7 19" id="KW-0812">Transmembrane</keyword>
<proteinExistence type="inferred from homology"/>
<evidence type="ECO:0000256" key="12">
    <source>
        <dbReference type="ARBA" id="ARBA00022840"/>
    </source>
</evidence>
<dbReference type="EC" id="2.7.11.1" evidence="3"/>
<dbReference type="SUPFAM" id="SSF56112">
    <property type="entry name" value="Protein kinase-like (PK-like)"/>
    <property type="match status" value="1"/>
</dbReference>
<evidence type="ECO:0000256" key="17">
    <source>
        <dbReference type="ARBA" id="ARBA00048679"/>
    </source>
</evidence>
<keyword evidence="12 18" id="KW-0067">ATP-binding</keyword>
<evidence type="ECO:0000313" key="22">
    <source>
        <dbReference type="EMBL" id="KAJ8572716.1"/>
    </source>
</evidence>
<feature type="signal peptide" evidence="20">
    <location>
        <begin position="1"/>
        <end position="24"/>
    </location>
</feature>
<dbReference type="PROSITE" id="PS00107">
    <property type="entry name" value="PROTEIN_KINASE_ATP"/>
    <property type="match status" value="1"/>
</dbReference>
<dbReference type="InterPro" id="IPR032675">
    <property type="entry name" value="LRR_dom_sf"/>
</dbReference>
<comment type="similarity">
    <text evidence="2">Belongs to the protein kinase superfamily. Ser/Thr protein kinase family.</text>
</comment>
<evidence type="ECO:0000256" key="3">
    <source>
        <dbReference type="ARBA" id="ARBA00012513"/>
    </source>
</evidence>
<evidence type="ECO:0000256" key="4">
    <source>
        <dbReference type="ARBA" id="ARBA00022527"/>
    </source>
</evidence>
<evidence type="ECO:0000256" key="8">
    <source>
        <dbReference type="ARBA" id="ARBA00022729"/>
    </source>
</evidence>
<dbReference type="SUPFAM" id="SSF52058">
    <property type="entry name" value="L domain-like"/>
    <property type="match status" value="1"/>
</dbReference>
<dbReference type="GO" id="GO:0050832">
    <property type="term" value="P:defense response to fungus"/>
    <property type="evidence" value="ECO:0007669"/>
    <property type="project" value="UniProtKB-ARBA"/>
</dbReference>
<dbReference type="InterPro" id="IPR011009">
    <property type="entry name" value="Kinase-like_dom_sf"/>
</dbReference>
<feature type="binding site" evidence="18">
    <location>
        <position position="608"/>
    </location>
    <ligand>
        <name>ATP</name>
        <dbReference type="ChEBI" id="CHEBI:30616"/>
    </ligand>
</feature>
<dbReference type="InterPro" id="IPR001245">
    <property type="entry name" value="Ser-Thr/Tyr_kinase_cat_dom"/>
</dbReference>
<accession>A0A9Q1N3C5</accession>
<evidence type="ECO:0000313" key="23">
    <source>
        <dbReference type="Proteomes" id="UP001152561"/>
    </source>
</evidence>
<dbReference type="GO" id="GO:0005524">
    <property type="term" value="F:ATP binding"/>
    <property type="evidence" value="ECO:0007669"/>
    <property type="project" value="UniProtKB-UniRule"/>
</dbReference>
<dbReference type="CDD" id="cd14066">
    <property type="entry name" value="STKc_IRAK"/>
    <property type="match status" value="1"/>
</dbReference>
<evidence type="ECO:0000256" key="15">
    <source>
        <dbReference type="ARBA" id="ARBA00023180"/>
    </source>
</evidence>
<comment type="catalytic activity">
    <reaction evidence="16">
        <text>L-threonyl-[protein] + ATP = O-phospho-L-threonyl-[protein] + ADP + H(+)</text>
        <dbReference type="Rhea" id="RHEA:46608"/>
        <dbReference type="Rhea" id="RHEA-COMP:11060"/>
        <dbReference type="Rhea" id="RHEA-COMP:11605"/>
        <dbReference type="ChEBI" id="CHEBI:15378"/>
        <dbReference type="ChEBI" id="CHEBI:30013"/>
        <dbReference type="ChEBI" id="CHEBI:30616"/>
        <dbReference type="ChEBI" id="CHEBI:61977"/>
        <dbReference type="ChEBI" id="CHEBI:456216"/>
        <dbReference type="EC" id="2.7.11.1"/>
    </reaction>
</comment>
<evidence type="ECO:0000256" key="6">
    <source>
        <dbReference type="ARBA" id="ARBA00022679"/>
    </source>
</evidence>
<keyword evidence="9" id="KW-0677">Repeat</keyword>
<dbReference type="FunFam" id="3.80.10.10:FF:000542">
    <property type="entry name" value="Leucine-rich repeat protein kinase family protein"/>
    <property type="match status" value="1"/>
</dbReference>
<dbReference type="PROSITE" id="PS50011">
    <property type="entry name" value="PROTEIN_KINASE_DOM"/>
    <property type="match status" value="1"/>
</dbReference>
<feature type="transmembrane region" description="Helical" evidence="19">
    <location>
        <begin position="507"/>
        <end position="531"/>
    </location>
</feature>
<keyword evidence="23" id="KW-1185">Reference proteome</keyword>
<comment type="caution">
    <text evidence="22">The sequence shown here is derived from an EMBL/GenBank/DDBJ whole genome shotgun (WGS) entry which is preliminary data.</text>
</comment>
<keyword evidence="4" id="KW-0723">Serine/threonine-protein kinase</keyword>
<evidence type="ECO:0000256" key="2">
    <source>
        <dbReference type="ARBA" id="ARBA00008684"/>
    </source>
</evidence>
<feature type="chain" id="PRO_5040140472" description="non-specific serine/threonine protein kinase" evidence="20">
    <location>
        <begin position="25"/>
        <end position="892"/>
    </location>
</feature>
<dbReference type="Gene3D" id="3.80.10.10">
    <property type="entry name" value="Ribonuclease Inhibitor"/>
    <property type="match status" value="2"/>
</dbReference>
<keyword evidence="8 20" id="KW-0732">Signal</keyword>
<keyword evidence="5" id="KW-0433">Leucine-rich repeat</keyword>
<dbReference type="Pfam" id="PF07714">
    <property type="entry name" value="PK_Tyr_Ser-Thr"/>
    <property type="match status" value="1"/>
</dbReference>
<dbReference type="FunFam" id="3.80.10.10:FF:000363">
    <property type="entry name" value="Leucine-rich repeat family protein"/>
    <property type="match status" value="1"/>
</dbReference>
<keyword evidence="6" id="KW-0808">Transferase</keyword>
<dbReference type="GO" id="GO:0004674">
    <property type="term" value="F:protein serine/threonine kinase activity"/>
    <property type="evidence" value="ECO:0007669"/>
    <property type="project" value="UniProtKB-KW"/>
</dbReference>
<dbReference type="InterPro" id="IPR001611">
    <property type="entry name" value="Leu-rich_rpt"/>
</dbReference>
<name>A0A9Q1N3C5_9SOLA</name>
<keyword evidence="10 18" id="KW-0547">Nucleotide-binding</keyword>
<dbReference type="Pfam" id="PF00560">
    <property type="entry name" value="LRR_1"/>
    <property type="match status" value="4"/>
</dbReference>
<evidence type="ECO:0000256" key="11">
    <source>
        <dbReference type="ARBA" id="ARBA00022777"/>
    </source>
</evidence>
<dbReference type="Gene3D" id="1.10.510.10">
    <property type="entry name" value="Transferase(Phosphotransferase) domain 1"/>
    <property type="match status" value="1"/>
</dbReference>
<dbReference type="AlphaFoldDB" id="A0A9Q1N3C5"/>
<evidence type="ECO:0000256" key="10">
    <source>
        <dbReference type="ARBA" id="ARBA00022741"/>
    </source>
</evidence>
<dbReference type="FunFam" id="1.10.510.10:FF:001023">
    <property type="entry name" value="Os07g0541700 protein"/>
    <property type="match status" value="1"/>
</dbReference>
<dbReference type="Gene3D" id="3.30.200.20">
    <property type="entry name" value="Phosphorylase Kinase, domain 1"/>
    <property type="match status" value="1"/>
</dbReference>
<feature type="domain" description="Protein kinase" evidence="21">
    <location>
        <begin position="580"/>
        <end position="843"/>
    </location>
</feature>
<evidence type="ECO:0000256" key="14">
    <source>
        <dbReference type="ARBA" id="ARBA00023136"/>
    </source>
</evidence>
<dbReference type="PROSITE" id="PS00108">
    <property type="entry name" value="PROTEIN_KINASE_ST"/>
    <property type="match status" value="1"/>
</dbReference>
<dbReference type="InterPro" id="IPR017441">
    <property type="entry name" value="Protein_kinase_ATP_BS"/>
</dbReference>
<dbReference type="PANTHER" id="PTHR45974:SF242">
    <property type="entry name" value="LEUCINE-RICH REPEAT PROTEIN KINASE FAMILY PROTEIN"/>
    <property type="match status" value="1"/>
</dbReference>
<dbReference type="GO" id="GO:0016020">
    <property type="term" value="C:membrane"/>
    <property type="evidence" value="ECO:0007669"/>
    <property type="project" value="UniProtKB-SubCell"/>
</dbReference>
<keyword evidence="13 19" id="KW-1133">Transmembrane helix</keyword>
<dbReference type="Pfam" id="PF08263">
    <property type="entry name" value="LRRNT_2"/>
    <property type="match status" value="1"/>
</dbReference>
<dbReference type="InterPro" id="IPR013210">
    <property type="entry name" value="LRR_N_plant-typ"/>
</dbReference>
<dbReference type="PROSITE" id="PS51450">
    <property type="entry name" value="LRR"/>
    <property type="match status" value="1"/>
</dbReference>
<evidence type="ECO:0000259" key="21">
    <source>
        <dbReference type="PROSITE" id="PS50011"/>
    </source>
</evidence>
<sequence length="892" mass="98816">MLDMGSRSHVLLLIFVSQILAILGQTNSNDATTLFALKSSWNNLPPNWEGSDPCGSSWAGISCNNSRIISIKLSVMGLEGNQFGDLSSLTALQILDLSNNVGLKGSLPSSIGNLKKLITLILVGCSFFGPIPESIGSLQQLVFISLTSNSLTGPIPPSIGNLSKLSWLDLSDNKISGTIPISHDSEPGLNFLVNTRNIHFSKNQFSGPIQPRLFGPNMKLIHLILDHNKLMGEIPESLGSLPNLERLDWNSLNGPVPSNLTKLQSLNELYLSNNNLNGSIPDLTGMTLLNYVGMSNNSFNALDVPQWFTSLPLLKTIYMENTTLHGQIPVDLFNHPNLETIGLANNKLNRTLDIGTRYGNNLTLDLQNNSIQNFTQKAEYNMNISCPAMSCNSDKRLSPTCKCLYPYTGTLHFVSQSFSNLDNSSYFKTLAGSMIDPAVDVYSYLQIEAQIFPSTQDSFNHTSIPSIGYLLNRNPFQLQYFGPFFFTSEGYCCFADGKKKKSSHTGIIIGVSVGGAVLVLLTLCAGLYAFAREKYVIVFSQWYLRVNSESWDRDKSGAVPQLKGARWFSFEEIRKCTNNFSESNCIGSGGYGKVYKGTLTAGEVVAIKRAQHGSMQGAFEFKTEIELLSRIHHKNVVNLVGFCYEQGEQMLVYEYIPKVKPKLQLEWTRRLKIALDAVRGLAYLHELADPPIIHRDVKSNNILLDDHLTAKVADFGLSKLLRDDDKGHVTTQVKGTLGYLDPEYYMSQQLTEKSDVYSFGVVLLELIRAPIERGKHIERLVAETIYDSEDNSKLYQLVDPRIGPGSKLEGIDRLSTLAMRCVNESGADRPSMGEAVKEIESILELASLSKYTEEDLTSTSYEDTTQVSLDDFYNDKAFDYSGKYPSGGMHTT</sequence>